<dbReference type="Gene3D" id="3.40.50.150">
    <property type="entry name" value="Vaccinia Virus protein VP39"/>
    <property type="match status" value="1"/>
</dbReference>
<gene>
    <name evidence="4" type="ORF">LCGC14_0018350</name>
</gene>
<dbReference type="InterPro" id="IPR050256">
    <property type="entry name" value="Glycosyltransferase_2"/>
</dbReference>
<dbReference type="InterPro" id="IPR029044">
    <property type="entry name" value="Nucleotide-diphossugar_trans"/>
</dbReference>
<dbReference type="SUPFAM" id="SSF53335">
    <property type="entry name" value="S-adenosyl-L-methionine-dependent methyltransferases"/>
    <property type="match status" value="1"/>
</dbReference>
<dbReference type="AlphaFoldDB" id="A0A0F9Z2M4"/>
<dbReference type="CDD" id="cd04179">
    <property type="entry name" value="DPM_DPG-synthase_like"/>
    <property type="match status" value="1"/>
</dbReference>
<protein>
    <submittedName>
        <fullName evidence="4">Uncharacterized protein</fullName>
    </submittedName>
</protein>
<dbReference type="InterPro" id="IPR029063">
    <property type="entry name" value="SAM-dependent_MTases_sf"/>
</dbReference>
<feature type="domain" description="Methyltransferase type 12" evidence="3">
    <location>
        <begin position="57"/>
        <end position="139"/>
    </location>
</feature>
<dbReference type="Pfam" id="PF08242">
    <property type="entry name" value="Methyltransf_12"/>
    <property type="match status" value="1"/>
</dbReference>
<evidence type="ECO:0000256" key="1">
    <source>
        <dbReference type="SAM" id="Phobius"/>
    </source>
</evidence>
<feature type="domain" description="Glycosyltransferase 2-like" evidence="2">
    <location>
        <begin position="245"/>
        <end position="407"/>
    </location>
</feature>
<feature type="transmembrane region" description="Helical" evidence="1">
    <location>
        <begin position="192"/>
        <end position="213"/>
    </location>
</feature>
<evidence type="ECO:0000259" key="3">
    <source>
        <dbReference type="Pfam" id="PF08242"/>
    </source>
</evidence>
<keyword evidence="1" id="KW-1133">Transmembrane helix</keyword>
<keyword evidence="1" id="KW-0812">Transmembrane</keyword>
<name>A0A0F9Z2M4_9ZZZZ</name>
<sequence>MSRFIEYRQGVFDQCRTVYDQGADTRQKGLKEHRYYYRQIRHLLNFVVEEGARVLCIGSDLGQYLEWVNPSRGVGVEISPRLVERSARKYPDFEFHEAVPEQFHTEETFDYILIINTVNDLFDVQQVLENVRPACSANTRVVIAWYSFLWRPLLGLGEKLRLKQKQPPQNWLSFDHLAALLTLAGYERVRRYRAVLCPIFVPIVSWLMNFILARMPFLSRLCMVNVVVAQLSPEAAVAPELPSVSVIIPCKNEQGNIEEAVLRMPTMGSHTELIFCDDKSTDGTADEVRRMQELHPDKDIKLVDGPGICKAQNVWVGFDAAQSDIVMILDADLTVPPEELPKFYQALASGKGGFINGTRMVYPKRDDAMRMANVFGNKLFSIAFSKILRERITDTLCGTKALWRKDYQRLRKLRGSWGINDRWGDYELIFGAAKLNLKHIDLPVHYMERAFGETKMTGRLRNAFIMLRMCLAAFLKLR</sequence>
<comment type="caution">
    <text evidence="4">The sequence shown here is derived from an EMBL/GenBank/DDBJ whole genome shotgun (WGS) entry which is preliminary data.</text>
</comment>
<accession>A0A0F9Z2M4</accession>
<organism evidence="4">
    <name type="scientific">marine sediment metagenome</name>
    <dbReference type="NCBI Taxonomy" id="412755"/>
    <lineage>
        <taxon>unclassified sequences</taxon>
        <taxon>metagenomes</taxon>
        <taxon>ecological metagenomes</taxon>
    </lineage>
</organism>
<dbReference type="InterPro" id="IPR001173">
    <property type="entry name" value="Glyco_trans_2-like"/>
</dbReference>
<dbReference type="InterPro" id="IPR013217">
    <property type="entry name" value="Methyltransf_12"/>
</dbReference>
<dbReference type="Gene3D" id="3.90.550.10">
    <property type="entry name" value="Spore Coat Polysaccharide Biosynthesis Protein SpsA, Chain A"/>
    <property type="match status" value="1"/>
</dbReference>
<proteinExistence type="predicted"/>
<reference evidence="4" key="1">
    <citation type="journal article" date="2015" name="Nature">
        <title>Complex archaea that bridge the gap between prokaryotes and eukaryotes.</title>
        <authorList>
            <person name="Spang A."/>
            <person name="Saw J.H."/>
            <person name="Jorgensen S.L."/>
            <person name="Zaremba-Niedzwiedzka K."/>
            <person name="Martijn J."/>
            <person name="Lind A.E."/>
            <person name="van Eijk R."/>
            <person name="Schleper C."/>
            <person name="Guy L."/>
            <person name="Ettema T.J."/>
        </authorList>
    </citation>
    <scope>NUCLEOTIDE SEQUENCE</scope>
</reference>
<evidence type="ECO:0000259" key="2">
    <source>
        <dbReference type="Pfam" id="PF00535"/>
    </source>
</evidence>
<dbReference type="PANTHER" id="PTHR48090">
    <property type="entry name" value="UNDECAPRENYL-PHOSPHATE 4-DEOXY-4-FORMAMIDO-L-ARABINOSE TRANSFERASE-RELATED"/>
    <property type="match status" value="1"/>
</dbReference>
<keyword evidence="1" id="KW-0472">Membrane</keyword>
<dbReference type="SUPFAM" id="SSF53448">
    <property type="entry name" value="Nucleotide-diphospho-sugar transferases"/>
    <property type="match status" value="1"/>
</dbReference>
<evidence type="ECO:0000313" key="4">
    <source>
        <dbReference type="EMBL" id="KKO11354.1"/>
    </source>
</evidence>
<dbReference type="Pfam" id="PF00535">
    <property type="entry name" value="Glycos_transf_2"/>
    <property type="match status" value="1"/>
</dbReference>
<dbReference type="EMBL" id="LAZR01000003">
    <property type="protein sequence ID" value="KKO11354.1"/>
    <property type="molecule type" value="Genomic_DNA"/>
</dbReference>
<dbReference type="PANTHER" id="PTHR48090:SF7">
    <property type="entry name" value="RFBJ PROTEIN"/>
    <property type="match status" value="1"/>
</dbReference>